<proteinExistence type="evidence at transcript level"/>
<keyword evidence="1" id="KW-0732">Signal</keyword>
<reference evidence="2" key="2">
    <citation type="submission" date="2009-03" db="EMBL/GenBank/DDBJ databases">
        <authorList>
            <person name="Gang L."/>
        </authorList>
    </citation>
    <scope>NUCLEOTIDE SEQUENCE</scope>
    <source>
        <strain evidence="2">Anhui</strain>
    </source>
</reference>
<evidence type="ECO:0000313" key="2">
    <source>
        <dbReference type="EMBL" id="CAX82664.1"/>
    </source>
</evidence>
<dbReference type="EMBL" id="FN327001">
    <property type="protein sequence ID" value="CAX82725.1"/>
    <property type="molecule type" value="mRNA"/>
</dbReference>
<evidence type="ECO:0000256" key="1">
    <source>
        <dbReference type="SAM" id="SignalP"/>
    </source>
</evidence>
<protein>
    <submittedName>
        <fullName evidence="2">Hypotheticial protein</fullName>
    </submittedName>
</protein>
<feature type="signal peptide" evidence="1">
    <location>
        <begin position="1"/>
        <end position="20"/>
    </location>
</feature>
<name>C7TYI8_SCHJA</name>
<dbReference type="EMBL" id="FN327188">
    <property type="protein sequence ID" value="CAX82912.1"/>
    <property type="molecule type" value="mRNA"/>
</dbReference>
<accession>C7TYI8</accession>
<sequence>MMNTPVKIFLLAFIVSGTISLMEYVRGNQPDCPCGNPPNCPEHCRRTAYNNCEPMFALQFSPALNGGNSNTGFTDCYNKTQTECLRTTAKLCQG</sequence>
<organism evidence="2">
    <name type="scientific">Schistosoma japonicum</name>
    <name type="common">Blood fluke</name>
    <dbReference type="NCBI Taxonomy" id="6182"/>
    <lineage>
        <taxon>Eukaryota</taxon>
        <taxon>Metazoa</taxon>
        <taxon>Spiralia</taxon>
        <taxon>Lophotrochozoa</taxon>
        <taxon>Platyhelminthes</taxon>
        <taxon>Trematoda</taxon>
        <taxon>Digenea</taxon>
        <taxon>Strigeidida</taxon>
        <taxon>Schistosomatoidea</taxon>
        <taxon>Schistosomatidae</taxon>
        <taxon>Schistosoma</taxon>
    </lineage>
</organism>
<feature type="chain" id="PRO_5007648814" evidence="1">
    <location>
        <begin position="21"/>
        <end position="94"/>
    </location>
</feature>
<dbReference type="EMBL" id="FN326940">
    <property type="protein sequence ID" value="CAX82664.1"/>
    <property type="molecule type" value="mRNA"/>
</dbReference>
<dbReference type="AlphaFoldDB" id="C7TYI8"/>
<reference evidence="2" key="1">
    <citation type="journal article" date="2009" name="Nature">
        <title>The Schistosoma japonicum genome reveals features of host-parasite interplay.</title>
        <authorList>
            <person name="Liu F."/>
            <person name="Zhou Y."/>
            <person name="Wang Z.Q."/>
            <person name="Lu G."/>
            <person name="Zheng H."/>
            <person name="Brindley P.J."/>
            <person name="McManus D.P."/>
            <person name="Blair D."/>
            <person name="Zhang Q.H."/>
            <person name="Zhong Y."/>
            <person name="Wang S."/>
            <person name="Han Z.G."/>
            <person name="Chen Z."/>
        </authorList>
    </citation>
    <scope>NUCLEOTIDE SEQUENCE</scope>
    <source>
        <strain evidence="2">Anhui</strain>
    </source>
</reference>